<feature type="compositionally biased region" description="Basic residues" evidence="8">
    <location>
        <begin position="762"/>
        <end position="773"/>
    </location>
</feature>
<evidence type="ECO:0000313" key="11">
    <source>
        <dbReference type="EMBL" id="CAE7364779.1"/>
    </source>
</evidence>
<feature type="region of interest" description="Disordered" evidence="8">
    <location>
        <begin position="731"/>
        <end position="773"/>
    </location>
</feature>
<dbReference type="PANTHER" id="PTHR10183">
    <property type="entry name" value="CALPAIN"/>
    <property type="match status" value="1"/>
</dbReference>
<dbReference type="PRINTS" id="PR00704">
    <property type="entry name" value="CALPAIN"/>
</dbReference>
<dbReference type="Pfam" id="PF06839">
    <property type="entry name" value="Zn_ribbon_GRF"/>
    <property type="match status" value="1"/>
</dbReference>
<dbReference type="EMBL" id="CAJNDS010002189">
    <property type="protein sequence ID" value="CAE7364779.1"/>
    <property type="molecule type" value="Genomic_DNA"/>
</dbReference>
<dbReference type="AlphaFoldDB" id="A0A812PNS3"/>
<keyword evidence="6" id="KW-0788">Thiol protease</keyword>
<gene>
    <name evidence="11" type="primary">Capn15</name>
    <name evidence="11" type="ORF">SNAT2548_LOCUS19750</name>
</gene>
<dbReference type="SUPFAM" id="SSF49758">
    <property type="entry name" value="Calpain large subunit, middle domain (domain III)"/>
    <property type="match status" value="1"/>
</dbReference>
<dbReference type="InterPro" id="IPR010666">
    <property type="entry name" value="Znf_GRF"/>
</dbReference>
<evidence type="ECO:0000256" key="4">
    <source>
        <dbReference type="ARBA" id="ARBA00022833"/>
    </source>
</evidence>
<dbReference type="PROSITE" id="PS51999">
    <property type="entry name" value="ZF_GRF"/>
    <property type="match status" value="1"/>
</dbReference>
<feature type="active site" evidence="5 6">
    <location>
        <position position="295"/>
    </location>
</feature>
<evidence type="ECO:0000256" key="3">
    <source>
        <dbReference type="ARBA" id="ARBA00022771"/>
    </source>
</evidence>
<dbReference type="PANTHER" id="PTHR10183:SF382">
    <property type="entry name" value="CALPAIN-15"/>
    <property type="match status" value="1"/>
</dbReference>
<dbReference type="SMART" id="SM00230">
    <property type="entry name" value="CysPc"/>
    <property type="match status" value="1"/>
</dbReference>
<dbReference type="PROSITE" id="PS00139">
    <property type="entry name" value="THIOL_PROTEASE_CYS"/>
    <property type="match status" value="1"/>
</dbReference>
<dbReference type="GO" id="GO:0008270">
    <property type="term" value="F:zinc ion binding"/>
    <property type="evidence" value="ECO:0007669"/>
    <property type="project" value="UniProtKB-KW"/>
</dbReference>
<feature type="active site" evidence="5 6">
    <location>
        <position position="318"/>
    </location>
</feature>
<keyword evidence="6" id="KW-0378">Hydrolase</keyword>
<feature type="domain" description="GRF-type" evidence="10">
    <location>
        <begin position="54"/>
        <end position="93"/>
    </location>
</feature>
<feature type="compositionally biased region" description="Basic and acidic residues" evidence="8">
    <location>
        <begin position="577"/>
        <end position="587"/>
    </location>
</feature>
<evidence type="ECO:0000259" key="9">
    <source>
        <dbReference type="PROSITE" id="PS50203"/>
    </source>
</evidence>
<dbReference type="InterPro" id="IPR003903">
    <property type="entry name" value="UIM_dom"/>
</dbReference>
<keyword evidence="2" id="KW-0479">Metal-binding</keyword>
<dbReference type="PROSITE" id="PS50330">
    <property type="entry name" value="UIM"/>
    <property type="match status" value="1"/>
</dbReference>
<evidence type="ECO:0000256" key="1">
    <source>
        <dbReference type="ARBA" id="ARBA00007623"/>
    </source>
</evidence>
<sequence>MVAARSTRAFQDAEFPAGPRAVDGRREDRVGMDVFRAALSESHKTLRPEEGMLCRCGQPAQLRRVQRKGPTFGRPYYACALRACRFFEFADEGSTLAALELQWKRFPATGEGGWTVVRDEGFRPADVQQGGVGDCWFMSALAVVAERHDLMCKLLPNLNLGAESGCHEVRLFLDGRWTSLLVDDHFPTTTKQRRPTADGSGLAFGRCARCQLWVSLIEKAYAKAHGAYRFISGGETSEALLELTGAPTEVVHFRDPGFDPELFWARLVSLLQAGCPVGCGTGAETLEELGLVGQHAYSVLEATGLGLALGERRVKVRNPWGEWTRREQDELLAQLGAAVVPDEGSFWMNYVDFIRGFACADICYARDGWHARSFDAEFGGGGVGCRSALQLCAECGVECWVMAIQPTERGKQVKRPPSYYLNDLSLLIFEDLYSEKPRLVKARIGGARRDVACSVVLESGRVYTVVPVSFRASRGSFVLRLYSASPVQVHEAPPAAQQTWAALHQLLVSPEPPLKDANVWRRAQDFGVGQLLVVEGPAMALGVLVNLGPVMLKVDLCAFGNHAALRSPLGMLEGSVDESRNQQEAKKKPTTRQSRPSKATKADWREHHLQVLVPAFSQRLAFVAVALLEKNWDFSLESLNAEQLSEADPVEEPAGHPFAPVPLALAVHATGLDKLEELEEMELQAALRESVLHPECDSDPELELALSMSLMEAEASADVSKAAAKVDVNGTADADASVNVDAHADANVDGRADVGLDDQPRRRGRWMRRSRQT</sequence>
<accession>A0A812PNS3</accession>
<keyword evidence="4" id="KW-0862">Zinc</keyword>
<name>A0A812PNS3_9DINO</name>
<keyword evidence="3 7" id="KW-0863">Zinc-finger</keyword>
<keyword evidence="12" id="KW-1185">Reference proteome</keyword>
<evidence type="ECO:0000256" key="7">
    <source>
        <dbReference type="PROSITE-ProRule" id="PRU01343"/>
    </source>
</evidence>
<evidence type="ECO:0000259" key="10">
    <source>
        <dbReference type="PROSITE" id="PS51999"/>
    </source>
</evidence>
<evidence type="ECO:0000256" key="5">
    <source>
        <dbReference type="PIRSR" id="PIRSR622684-1"/>
    </source>
</evidence>
<protein>
    <submittedName>
        <fullName evidence="11">Capn15 protein</fullName>
    </submittedName>
</protein>
<dbReference type="SUPFAM" id="SSF54001">
    <property type="entry name" value="Cysteine proteinases"/>
    <property type="match status" value="1"/>
</dbReference>
<comment type="similarity">
    <text evidence="1">Belongs to the peptidase C2 family.</text>
</comment>
<dbReference type="Proteomes" id="UP000604046">
    <property type="component" value="Unassembled WGS sequence"/>
</dbReference>
<evidence type="ECO:0000313" key="12">
    <source>
        <dbReference type="Proteomes" id="UP000604046"/>
    </source>
</evidence>
<dbReference type="InterPro" id="IPR038765">
    <property type="entry name" value="Papain-like_cys_pep_sf"/>
</dbReference>
<dbReference type="OrthoDB" id="205770at2759"/>
<reference evidence="11" key="1">
    <citation type="submission" date="2021-02" db="EMBL/GenBank/DDBJ databases">
        <authorList>
            <person name="Dougan E. K."/>
            <person name="Rhodes N."/>
            <person name="Thang M."/>
            <person name="Chan C."/>
        </authorList>
    </citation>
    <scope>NUCLEOTIDE SEQUENCE</scope>
</reference>
<organism evidence="11 12">
    <name type="scientific">Symbiodinium natans</name>
    <dbReference type="NCBI Taxonomy" id="878477"/>
    <lineage>
        <taxon>Eukaryota</taxon>
        <taxon>Sar</taxon>
        <taxon>Alveolata</taxon>
        <taxon>Dinophyceae</taxon>
        <taxon>Suessiales</taxon>
        <taxon>Symbiodiniaceae</taxon>
        <taxon>Symbiodinium</taxon>
    </lineage>
</organism>
<dbReference type="CDD" id="cd00044">
    <property type="entry name" value="CysPc"/>
    <property type="match status" value="1"/>
</dbReference>
<evidence type="ECO:0000256" key="8">
    <source>
        <dbReference type="SAM" id="MobiDB-lite"/>
    </source>
</evidence>
<dbReference type="PROSITE" id="PS50203">
    <property type="entry name" value="CALPAIN_CAT"/>
    <property type="match status" value="1"/>
</dbReference>
<feature type="compositionally biased region" description="Basic and acidic residues" evidence="8">
    <location>
        <begin position="742"/>
        <end position="761"/>
    </location>
</feature>
<dbReference type="GO" id="GO:0006508">
    <property type="term" value="P:proteolysis"/>
    <property type="evidence" value="ECO:0007669"/>
    <property type="project" value="UniProtKB-KW"/>
</dbReference>
<comment type="caution">
    <text evidence="11">The sequence shown here is derived from an EMBL/GenBank/DDBJ whole genome shotgun (WGS) entry which is preliminary data.</text>
</comment>
<dbReference type="Gene3D" id="3.90.70.10">
    <property type="entry name" value="Cysteine proteinases"/>
    <property type="match status" value="1"/>
</dbReference>
<keyword evidence="6" id="KW-0645">Protease</keyword>
<dbReference type="InterPro" id="IPR000169">
    <property type="entry name" value="Pept_cys_AS"/>
</dbReference>
<dbReference type="InterPro" id="IPR022684">
    <property type="entry name" value="Calpain_cysteine_protease"/>
</dbReference>
<dbReference type="InterPro" id="IPR001300">
    <property type="entry name" value="Peptidase_C2_calpain_cat"/>
</dbReference>
<evidence type="ECO:0000256" key="6">
    <source>
        <dbReference type="PROSITE-ProRule" id="PRU00239"/>
    </source>
</evidence>
<dbReference type="InterPro" id="IPR036213">
    <property type="entry name" value="Calpain_III_sf"/>
</dbReference>
<feature type="region of interest" description="Disordered" evidence="8">
    <location>
        <begin position="575"/>
        <end position="603"/>
    </location>
</feature>
<evidence type="ECO:0000256" key="2">
    <source>
        <dbReference type="ARBA" id="ARBA00022723"/>
    </source>
</evidence>
<proteinExistence type="inferred from homology"/>
<dbReference type="GO" id="GO:0004198">
    <property type="term" value="F:calcium-dependent cysteine-type endopeptidase activity"/>
    <property type="evidence" value="ECO:0007669"/>
    <property type="project" value="InterPro"/>
</dbReference>
<feature type="domain" description="Calpain catalytic" evidence="9">
    <location>
        <begin position="71"/>
        <end position="366"/>
    </location>
</feature>
<dbReference type="Pfam" id="PF00648">
    <property type="entry name" value="Peptidase_C2"/>
    <property type="match status" value="1"/>
</dbReference>
<feature type="active site" evidence="5 6">
    <location>
        <position position="135"/>
    </location>
</feature>
<dbReference type="GO" id="GO:0005737">
    <property type="term" value="C:cytoplasm"/>
    <property type="evidence" value="ECO:0007669"/>
    <property type="project" value="TreeGrafter"/>
</dbReference>